<keyword evidence="4 6" id="KW-1133">Transmembrane helix</keyword>
<feature type="transmembrane region" description="Helical" evidence="6">
    <location>
        <begin position="131"/>
        <end position="153"/>
    </location>
</feature>
<comment type="caution">
    <text evidence="7">The sequence shown here is derived from an EMBL/GenBank/DDBJ whole genome shotgun (WGS) entry which is preliminary data.</text>
</comment>
<evidence type="ECO:0008006" key="9">
    <source>
        <dbReference type="Google" id="ProtNLM"/>
    </source>
</evidence>
<evidence type="ECO:0000313" key="7">
    <source>
        <dbReference type="EMBL" id="KAL2097949.1"/>
    </source>
</evidence>
<evidence type="ECO:0000256" key="6">
    <source>
        <dbReference type="SAM" id="Phobius"/>
    </source>
</evidence>
<evidence type="ECO:0000256" key="4">
    <source>
        <dbReference type="ARBA" id="ARBA00022989"/>
    </source>
</evidence>
<keyword evidence="5 6" id="KW-0472">Membrane</keyword>
<feature type="transmembrane region" description="Helical" evidence="6">
    <location>
        <begin position="67"/>
        <end position="89"/>
    </location>
</feature>
<comment type="subcellular location">
    <subcellularLocation>
        <location evidence="1">Membrane</location>
        <topology evidence="1">Multi-pass membrane protein</topology>
    </subcellularLocation>
</comment>
<gene>
    <name evidence="7" type="ORF">ACEWY4_007156</name>
</gene>
<dbReference type="Pfam" id="PF14967">
    <property type="entry name" value="FAM70"/>
    <property type="match status" value="1"/>
</dbReference>
<comment type="similarity">
    <text evidence="2">Belongs to the TMEM255 family.</text>
</comment>
<evidence type="ECO:0000256" key="3">
    <source>
        <dbReference type="ARBA" id="ARBA00022692"/>
    </source>
</evidence>
<dbReference type="PANTHER" id="PTHR33721:SF4">
    <property type="entry name" value="TRANSMEMBRANE PROTEIN 255B"/>
    <property type="match status" value="1"/>
</dbReference>
<evidence type="ECO:0000313" key="8">
    <source>
        <dbReference type="Proteomes" id="UP001591681"/>
    </source>
</evidence>
<dbReference type="AlphaFoldDB" id="A0ABD1KFJ5"/>
<accession>A0ABD1KFJ5</accession>
<name>A0ABD1KFJ5_9TELE</name>
<keyword evidence="8" id="KW-1185">Reference proteome</keyword>
<reference evidence="7 8" key="1">
    <citation type="submission" date="2024-09" db="EMBL/GenBank/DDBJ databases">
        <title>A chromosome-level genome assembly of Gray's grenadier anchovy, Coilia grayii.</title>
        <authorList>
            <person name="Fu Z."/>
        </authorList>
    </citation>
    <scope>NUCLEOTIDE SEQUENCE [LARGE SCALE GENOMIC DNA]</scope>
    <source>
        <strain evidence="7">G4</strain>
        <tissue evidence="7">Muscle</tissue>
    </source>
</reference>
<dbReference type="InterPro" id="IPR028014">
    <property type="entry name" value="TMEM255"/>
</dbReference>
<evidence type="ECO:0000256" key="2">
    <source>
        <dbReference type="ARBA" id="ARBA00007903"/>
    </source>
</evidence>
<proteinExistence type="inferred from homology"/>
<dbReference type="EMBL" id="JBHFQA010000006">
    <property type="protein sequence ID" value="KAL2097949.1"/>
    <property type="molecule type" value="Genomic_DNA"/>
</dbReference>
<protein>
    <recommendedName>
        <fullName evidence="9">Tetraspanin</fullName>
    </recommendedName>
</protein>
<evidence type="ECO:0000256" key="1">
    <source>
        <dbReference type="ARBA" id="ARBA00004141"/>
    </source>
</evidence>
<dbReference type="Proteomes" id="UP001591681">
    <property type="component" value="Unassembled WGS sequence"/>
</dbReference>
<feature type="transmembrane region" description="Helical" evidence="6">
    <location>
        <begin position="101"/>
        <end position="119"/>
    </location>
</feature>
<evidence type="ECO:0000256" key="5">
    <source>
        <dbReference type="ARBA" id="ARBA00023136"/>
    </source>
</evidence>
<sequence length="363" mass="39816">MWSFTNSTREYYSNSFESSGILQSGEHEAQLGESTGLNMSSRQIGDPLVGYNHPPKMNQTEAVWRRALWLVLGMLLLSLLIVGMGTYASRATDSLNTTGCLSGFIFVFASVLSLLGLYLKGNRQLLLRAAIFFFGLGIIVSSICLVLDGFFILPSIDVRPIRAGRCQFYSSGLSFIYENHYATVPCQGLKESCLMMVRSGTCYCCDLYDCGNGGYLDKHYEFVGVQGCTEVLFVYGFLWLVTGLNLLALVLGLLSSAMLGNINAMDGNHRTDKTTEDLPLLETIPNATAPPFPVDVNDSSPLLTAEQPIYQQNAHMLQALYPIIPSYMSNIGSRAFPDSETCAQLYPKCASALITPDKVDRGL</sequence>
<dbReference type="PANTHER" id="PTHR33721">
    <property type="entry name" value="TRANSMEMBRANE PROTEIN 255B-LIKE"/>
    <property type="match status" value="1"/>
</dbReference>
<keyword evidence="3 6" id="KW-0812">Transmembrane</keyword>
<feature type="transmembrane region" description="Helical" evidence="6">
    <location>
        <begin position="232"/>
        <end position="254"/>
    </location>
</feature>
<organism evidence="7 8">
    <name type="scientific">Coilia grayii</name>
    <name type="common">Gray's grenadier anchovy</name>
    <dbReference type="NCBI Taxonomy" id="363190"/>
    <lineage>
        <taxon>Eukaryota</taxon>
        <taxon>Metazoa</taxon>
        <taxon>Chordata</taxon>
        <taxon>Craniata</taxon>
        <taxon>Vertebrata</taxon>
        <taxon>Euteleostomi</taxon>
        <taxon>Actinopterygii</taxon>
        <taxon>Neopterygii</taxon>
        <taxon>Teleostei</taxon>
        <taxon>Clupei</taxon>
        <taxon>Clupeiformes</taxon>
        <taxon>Clupeoidei</taxon>
        <taxon>Engraulidae</taxon>
        <taxon>Coilinae</taxon>
        <taxon>Coilia</taxon>
    </lineage>
</organism>
<dbReference type="GO" id="GO:0016020">
    <property type="term" value="C:membrane"/>
    <property type="evidence" value="ECO:0007669"/>
    <property type="project" value="UniProtKB-SubCell"/>
</dbReference>